<dbReference type="InterPro" id="IPR012337">
    <property type="entry name" value="RNaseH-like_sf"/>
</dbReference>
<dbReference type="SUPFAM" id="SSF53098">
    <property type="entry name" value="Ribonuclease H-like"/>
    <property type="match status" value="1"/>
</dbReference>
<dbReference type="AlphaFoldDB" id="A0A5J5I6V9"/>
<evidence type="ECO:0000313" key="5">
    <source>
        <dbReference type="Proteomes" id="UP000326364"/>
    </source>
</evidence>
<dbReference type="Pfam" id="PF10108">
    <property type="entry name" value="DNA_pol_B_exo2"/>
    <property type="match status" value="1"/>
</dbReference>
<sequence>MCWIGMGRPPGDGLGMHPLWKRHRLRAGRRDPSMTDFRDRRSLGKNGMTPPLRLRFATAVRRRAMLRRNAMRQWQRPPLQYPHEYVVTFDLETVVDEEMPDGSFPPWPRHKPVAGAFLTASRSDGRYAFSLDTFICHDGQEAQFLRSTDALFPPGSMAVTLNGRGFDAQVLRLQAQRQGLYDLRNIARIADAGRYDVTHLDLLDAYGGRGSSLAELCGALSIPVKTSTSGGDVGDLWRRGDVKAIAEYVQEDVLASYLVYLHTIAWRQGDERLIALPLADLATWLESEPGLQHLLPFATCRPALWARSRAPYLRAVAARAGAELRLRKEQDEAAFAAR</sequence>
<feature type="domain" description="Predicted 3'-5' exonuclease PolB-like" evidence="1">
    <location>
        <begin position="104"/>
        <end position="267"/>
    </location>
</feature>
<evidence type="ECO:0000313" key="4">
    <source>
        <dbReference type="Proteomes" id="UP000325933"/>
    </source>
</evidence>
<name>A0A5J5I6V9_9SPHN</name>
<protein>
    <recommendedName>
        <fullName evidence="1">Predicted 3'-5' exonuclease PolB-like domain-containing protein</fullName>
    </recommendedName>
</protein>
<proteinExistence type="predicted"/>
<keyword evidence="5" id="KW-1185">Reference proteome</keyword>
<dbReference type="InterPro" id="IPR019288">
    <property type="entry name" value="3'-5'_exonuclease_PolB-like"/>
</dbReference>
<evidence type="ECO:0000313" key="2">
    <source>
        <dbReference type="EMBL" id="KAA9016888.1"/>
    </source>
</evidence>
<dbReference type="EMBL" id="VYQB01000007">
    <property type="protein sequence ID" value="KAA9016888.1"/>
    <property type="molecule type" value="Genomic_DNA"/>
</dbReference>
<dbReference type="Proteomes" id="UP000326364">
    <property type="component" value="Unassembled WGS sequence"/>
</dbReference>
<gene>
    <name evidence="3" type="ORF">F4U95_11670</name>
    <name evidence="2" type="ORF">F4U96_11725</name>
</gene>
<comment type="caution">
    <text evidence="3">The sequence shown here is derived from an EMBL/GenBank/DDBJ whole genome shotgun (WGS) entry which is preliminary data.</text>
</comment>
<reference evidence="4 5" key="1">
    <citation type="submission" date="2019-09" db="EMBL/GenBank/DDBJ databases">
        <authorList>
            <person name="Feng G."/>
        </authorList>
    </citation>
    <scope>NUCLEOTIDE SEQUENCE [LARGE SCALE GENOMIC DNA]</scope>
    <source>
        <strain evidence="3 4">KACC 19283</strain>
        <strain evidence="2 5">KACC 19284</strain>
    </source>
</reference>
<organism evidence="3 4">
    <name type="scientific">Sphingobium limneticum</name>
    <dbReference type="NCBI Taxonomy" id="1007511"/>
    <lineage>
        <taxon>Bacteria</taxon>
        <taxon>Pseudomonadati</taxon>
        <taxon>Pseudomonadota</taxon>
        <taxon>Alphaproteobacteria</taxon>
        <taxon>Sphingomonadales</taxon>
        <taxon>Sphingomonadaceae</taxon>
        <taxon>Sphingobium</taxon>
    </lineage>
</organism>
<dbReference type="Proteomes" id="UP000325933">
    <property type="component" value="Unassembled WGS sequence"/>
</dbReference>
<dbReference type="EMBL" id="VYQA01000007">
    <property type="protein sequence ID" value="KAA9029867.1"/>
    <property type="molecule type" value="Genomic_DNA"/>
</dbReference>
<accession>A0A5J5I6V9</accession>
<evidence type="ECO:0000259" key="1">
    <source>
        <dbReference type="Pfam" id="PF10108"/>
    </source>
</evidence>
<evidence type="ECO:0000313" key="3">
    <source>
        <dbReference type="EMBL" id="KAA9029867.1"/>
    </source>
</evidence>